<keyword evidence="8 11" id="KW-1133">Transmembrane helix</keyword>
<dbReference type="EMBL" id="CP009268">
    <property type="protein sequence ID" value="AJA51457.1"/>
    <property type="molecule type" value="Genomic_DNA"/>
</dbReference>
<evidence type="ECO:0000256" key="2">
    <source>
        <dbReference type="ARBA" id="ARBA00004141"/>
    </source>
</evidence>
<comment type="catalytic activity">
    <reaction evidence="1">
        <text>ATP + protein L-histidine = ADP + protein N-phospho-L-histidine.</text>
        <dbReference type="EC" id="2.7.13.3"/>
    </reaction>
</comment>
<name>A0A0H3J218_CLOPA</name>
<keyword evidence="6 11" id="KW-0812">Transmembrane</keyword>
<evidence type="ECO:0000313" key="16">
    <source>
        <dbReference type="Proteomes" id="UP000030905"/>
    </source>
</evidence>
<dbReference type="SUPFAM" id="SSF158472">
    <property type="entry name" value="HAMP domain-like"/>
    <property type="match status" value="1"/>
</dbReference>
<evidence type="ECO:0000256" key="4">
    <source>
        <dbReference type="ARBA" id="ARBA00022553"/>
    </source>
</evidence>
<dbReference type="InterPro" id="IPR036097">
    <property type="entry name" value="HisK_dim/P_sf"/>
</dbReference>
<dbReference type="InterPro" id="IPR003661">
    <property type="entry name" value="HisK_dim/P_dom"/>
</dbReference>
<gene>
    <name evidence="13" type="ORF">CLPA_c13900</name>
    <name evidence="14" type="ORF">CP6013_01784</name>
</gene>
<dbReference type="PANTHER" id="PTHR45528">
    <property type="entry name" value="SENSOR HISTIDINE KINASE CPXA"/>
    <property type="match status" value="1"/>
</dbReference>
<dbReference type="KEGG" id="cpat:CLPA_c13900"/>
<evidence type="ECO:0000256" key="10">
    <source>
        <dbReference type="ARBA" id="ARBA00023136"/>
    </source>
</evidence>
<evidence type="ECO:0000256" key="6">
    <source>
        <dbReference type="ARBA" id="ARBA00022692"/>
    </source>
</evidence>
<accession>A0A0H3J218</accession>
<dbReference type="FunFam" id="1.10.287.130:FF:000001">
    <property type="entry name" value="Two-component sensor histidine kinase"/>
    <property type="match status" value="1"/>
</dbReference>
<dbReference type="Pfam" id="PF00672">
    <property type="entry name" value="HAMP"/>
    <property type="match status" value="1"/>
</dbReference>
<organism evidence="13 16">
    <name type="scientific">Clostridium pasteurianum DSM 525 = ATCC 6013</name>
    <dbReference type="NCBI Taxonomy" id="1262449"/>
    <lineage>
        <taxon>Bacteria</taxon>
        <taxon>Bacillati</taxon>
        <taxon>Bacillota</taxon>
        <taxon>Clostridia</taxon>
        <taxon>Eubacteriales</taxon>
        <taxon>Clostridiaceae</taxon>
        <taxon>Clostridium</taxon>
    </lineage>
</organism>
<dbReference type="GO" id="GO:0000155">
    <property type="term" value="F:phosphorelay sensor kinase activity"/>
    <property type="evidence" value="ECO:0007669"/>
    <property type="project" value="InterPro"/>
</dbReference>
<dbReference type="SMART" id="SM00304">
    <property type="entry name" value="HAMP"/>
    <property type="match status" value="1"/>
</dbReference>
<evidence type="ECO:0000259" key="12">
    <source>
        <dbReference type="PROSITE" id="PS50885"/>
    </source>
</evidence>
<comment type="subcellular location">
    <subcellularLocation>
        <location evidence="2">Membrane</location>
        <topology evidence="2">Multi-pass membrane protein</topology>
    </subcellularLocation>
</comment>
<feature type="transmembrane region" description="Helical" evidence="11">
    <location>
        <begin position="184"/>
        <end position="202"/>
    </location>
</feature>
<feature type="domain" description="HAMP" evidence="12">
    <location>
        <begin position="202"/>
        <end position="254"/>
    </location>
</feature>
<dbReference type="CDD" id="cd00082">
    <property type="entry name" value="HisKA"/>
    <property type="match status" value="1"/>
</dbReference>
<dbReference type="Pfam" id="PF00512">
    <property type="entry name" value="HisKA"/>
    <property type="match status" value="1"/>
</dbReference>
<evidence type="ECO:0000313" key="13">
    <source>
        <dbReference type="EMBL" id="AJA51457.1"/>
    </source>
</evidence>
<protein>
    <recommendedName>
        <fullName evidence="3">histidine kinase</fullName>
        <ecNumber evidence="3">2.7.13.3</ecNumber>
    </recommendedName>
</protein>
<dbReference type="PANTHER" id="PTHR45528:SF10">
    <property type="entry name" value="METHYL-ACCEPTING CHEMOTAXIS PROTEIN"/>
    <property type="match status" value="1"/>
</dbReference>
<keyword evidence="7 13" id="KW-0418">Kinase</keyword>
<keyword evidence="4" id="KW-0597">Phosphoprotein</keyword>
<dbReference type="KEGG" id="cpae:CPAST_c13900"/>
<dbReference type="EC" id="2.7.13.3" evidence="3"/>
<evidence type="ECO:0000313" key="14">
    <source>
        <dbReference type="EMBL" id="KRU12536.1"/>
    </source>
</evidence>
<dbReference type="InterPro" id="IPR003660">
    <property type="entry name" value="HAMP_dom"/>
</dbReference>
<sequence length="363" mass="41685">MKFTIKYKFSIGILLIFCLSFNAMNYFMDKIIIQNNKKVISNELLNSQRDLNIFIRQFMLINNMDISQNGFHVNRESIGNGLASKINNRVILYSNSGDFIFDSEDANGYIFSQETKKLSDDHADLKMAEQDKSAYKIIKINSKYLVVFSQTLYANNERLGIIRYVKDNTELFETSNELLTKIKMFMGGIFLIVTLFAILLASKITKPIVKLSKLTKEIAEGKFDITISVKSKDEIGELEESFNKMKEKISEQIATIKKDRDDLIKLQGHKKNFFDNVTHEMKTPLTIINGYSQMILDEGASNEVILKKAASKIKRESEKLHNMIIDVLDMSKIESKVNIDNRENLYMFSIVNGICDDLAVKCY</sequence>
<evidence type="ECO:0000256" key="1">
    <source>
        <dbReference type="ARBA" id="ARBA00000085"/>
    </source>
</evidence>
<reference evidence="13 16" key="1">
    <citation type="journal article" date="2015" name="Genome Announc.">
        <title>Complete Genome Sequence of the Nitrogen-Fixing and Solvent-Producing Clostridium pasteurianum DSM 525.</title>
        <authorList>
            <person name="Poehlein A."/>
            <person name="Grosse-Honebrink A."/>
            <person name="Zhang Y."/>
            <person name="Minton N.P."/>
            <person name="Daniel R."/>
        </authorList>
    </citation>
    <scope>NUCLEOTIDE SEQUENCE [LARGE SCALE GENOMIC DNA]</scope>
    <source>
        <strain evidence="13">DSM 525</strain>
        <strain evidence="16">DSM 525 / ATCC 6013</strain>
    </source>
</reference>
<evidence type="ECO:0000256" key="8">
    <source>
        <dbReference type="ARBA" id="ARBA00022989"/>
    </source>
</evidence>
<dbReference type="EMBL" id="JPGY02000001">
    <property type="protein sequence ID" value="KRU12536.1"/>
    <property type="molecule type" value="Genomic_DNA"/>
</dbReference>
<dbReference type="GO" id="GO:0005886">
    <property type="term" value="C:plasma membrane"/>
    <property type="evidence" value="ECO:0007669"/>
    <property type="project" value="TreeGrafter"/>
</dbReference>
<dbReference type="PROSITE" id="PS50885">
    <property type="entry name" value="HAMP"/>
    <property type="match status" value="1"/>
</dbReference>
<evidence type="ECO:0000256" key="9">
    <source>
        <dbReference type="ARBA" id="ARBA00023012"/>
    </source>
</evidence>
<dbReference type="SUPFAM" id="SSF47384">
    <property type="entry name" value="Homodimeric domain of signal transducing histidine kinase"/>
    <property type="match status" value="1"/>
</dbReference>
<reference evidence="14 15" key="3">
    <citation type="journal article" name="Genome Announc.">
        <title>Improved Draft Genome Sequence of Clostridium pasteurianum Strain ATCC 6013 (DSM 525) Using a Hybrid Next-Generation Sequencing Approach.</title>
        <authorList>
            <person name="Pyne M.E."/>
            <person name="Utturkar S."/>
            <person name="Brown S.D."/>
            <person name="Moo-Young M."/>
            <person name="Chung D.A."/>
            <person name="Chou C.P."/>
        </authorList>
    </citation>
    <scope>NUCLEOTIDE SEQUENCE [LARGE SCALE GENOMIC DNA]</scope>
    <source>
        <strain evidence="14 15">ATCC 6013</strain>
    </source>
</reference>
<reference evidence="14" key="2">
    <citation type="submission" date="2015-10" db="EMBL/GenBank/DDBJ databases">
        <title>Improved Draft Genome Sequence of Clostridium pasteurianum Strain ATCC 6013 (DSM 525) Using a Hybrid Next-Generation Sequencing Approach.</title>
        <authorList>
            <person name="Pyne M.E."/>
            <person name="Utturkar S.M."/>
            <person name="Brown S.D."/>
            <person name="Moo-Young M."/>
            <person name="Chung D.A."/>
            <person name="Chou P.C."/>
        </authorList>
    </citation>
    <scope>NUCLEOTIDE SEQUENCE</scope>
    <source>
        <strain evidence="14">ATCC 6013</strain>
    </source>
</reference>
<dbReference type="PATRIC" id="fig|1262449.3.peg.2790"/>
<evidence type="ECO:0000256" key="5">
    <source>
        <dbReference type="ARBA" id="ARBA00022679"/>
    </source>
</evidence>
<dbReference type="AlphaFoldDB" id="A0A0H3J218"/>
<dbReference type="Gene3D" id="6.10.340.10">
    <property type="match status" value="1"/>
</dbReference>
<dbReference type="InterPro" id="IPR050398">
    <property type="entry name" value="HssS/ArlS-like"/>
</dbReference>
<evidence type="ECO:0000256" key="7">
    <source>
        <dbReference type="ARBA" id="ARBA00022777"/>
    </source>
</evidence>
<dbReference type="Gene3D" id="1.10.287.130">
    <property type="match status" value="1"/>
</dbReference>
<evidence type="ECO:0000313" key="15">
    <source>
        <dbReference type="Proteomes" id="UP000028042"/>
    </source>
</evidence>
<evidence type="ECO:0000256" key="11">
    <source>
        <dbReference type="SAM" id="Phobius"/>
    </source>
</evidence>
<dbReference type="Proteomes" id="UP000028042">
    <property type="component" value="Unassembled WGS sequence"/>
</dbReference>
<dbReference type="Proteomes" id="UP000030905">
    <property type="component" value="Chromosome"/>
</dbReference>
<keyword evidence="10 11" id="KW-0472">Membrane</keyword>
<dbReference type="GeneID" id="93073566"/>
<keyword evidence="9" id="KW-0902">Two-component regulatory system</keyword>
<keyword evidence="5" id="KW-0808">Transferase</keyword>
<dbReference type="SMART" id="SM00388">
    <property type="entry name" value="HisKA"/>
    <property type="match status" value="1"/>
</dbReference>
<evidence type="ECO:0000256" key="3">
    <source>
        <dbReference type="ARBA" id="ARBA00012438"/>
    </source>
</evidence>
<dbReference type="eggNOG" id="COG2205">
    <property type="taxonomic scope" value="Bacteria"/>
</dbReference>
<proteinExistence type="predicted"/>
<dbReference type="RefSeq" id="WP_003446324.1">
    <property type="nucleotide sequence ID" value="NZ_ANZB01000009.1"/>
</dbReference>
<keyword evidence="16" id="KW-1185">Reference proteome</keyword>
<dbReference type="CDD" id="cd06225">
    <property type="entry name" value="HAMP"/>
    <property type="match status" value="1"/>
</dbReference>